<accession>E1ID39</accession>
<reference evidence="3 4" key="1">
    <citation type="journal article" date="2011" name="J. Bacteriol.">
        <title>Draft genome sequence of the anoxygenic filamentous phototrophic bacterium Oscillochloris trichoides subsp. DG-6.</title>
        <authorList>
            <person name="Kuznetsov B.B."/>
            <person name="Ivanovsky R.N."/>
            <person name="Keppen O.I."/>
            <person name="Sukhacheva M.V."/>
            <person name="Bumazhkin B.K."/>
            <person name="Patutina E.O."/>
            <person name="Beletsky A.V."/>
            <person name="Mardanov A.V."/>
            <person name="Baslerov R.V."/>
            <person name="Panteleeva A.N."/>
            <person name="Kolganova T.V."/>
            <person name="Ravin N.V."/>
            <person name="Skryabin K.G."/>
        </authorList>
    </citation>
    <scope>NUCLEOTIDE SEQUENCE [LARGE SCALE GENOMIC DNA]</scope>
    <source>
        <strain evidence="3 4">DG-6</strain>
    </source>
</reference>
<dbReference type="AlphaFoldDB" id="E1ID39"/>
<sequence>MKIITRTLILLAAALVVVGITWGVSSAGLLTAVGSGDNHARPAFSQGSAPPGFMPNTTQEHQEGFRPRGGHGEGRGHHVNNEPSLLGAAEIIKNLILTGIIVALVVLLSRVFGALRGARQQATP</sequence>
<proteinExistence type="predicted"/>
<keyword evidence="4" id="KW-1185">Reference proteome</keyword>
<dbReference type="EMBL" id="ADVR01000035">
    <property type="protein sequence ID" value="EFO80910.1"/>
    <property type="molecule type" value="Genomic_DNA"/>
</dbReference>
<comment type="caution">
    <text evidence="3">The sequence shown here is derived from an EMBL/GenBank/DDBJ whole genome shotgun (WGS) entry which is preliminary data.</text>
</comment>
<feature type="compositionally biased region" description="Basic and acidic residues" evidence="1">
    <location>
        <begin position="60"/>
        <end position="79"/>
    </location>
</feature>
<dbReference type="STRING" id="765420.OSCT_1240"/>
<evidence type="ECO:0000256" key="1">
    <source>
        <dbReference type="SAM" id="MobiDB-lite"/>
    </source>
</evidence>
<evidence type="ECO:0000313" key="3">
    <source>
        <dbReference type="EMBL" id="EFO80910.1"/>
    </source>
</evidence>
<feature type="transmembrane region" description="Helical" evidence="2">
    <location>
        <begin position="91"/>
        <end position="112"/>
    </location>
</feature>
<name>E1ID39_9CHLR</name>
<gene>
    <name evidence="3" type="ORF">OSCT_1240</name>
</gene>
<keyword evidence="2" id="KW-0812">Transmembrane</keyword>
<dbReference type="Proteomes" id="UP000054010">
    <property type="component" value="Unassembled WGS sequence"/>
</dbReference>
<dbReference type="OrthoDB" id="9907898at2"/>
<protein>
    <submittedName>
        <fullName evidence="3">Uncharacterized protein</fullName>
    </submittedName>
</protein>
<evidence type="ECO:0000256" key="2">
    <source>
        <dbReference type="SAM" id="Phobius"/>
    </source>
</evidence>
<keyword evidence="2" id="KW-0472">Membrane</keyword>
<organism evidence="3 4">
    <name type="scientific">Oscillochloris trichoides DG-6</name>
    <dbReference type="NCBI Taxonomy" id="765420"/>
    <lineage>
        <taxon>Bacteria</taxon>
        <taxon>Bacillati</taxon>
        <taxon>Chloroflexota</taxon>
        <taxon>Chloroflexia</taxon>
        <taxon>Chloroflexales</taxon>
        <taxon>Chloroflexineae</taxon>
        <taxon>Oscillochloridaceae</taxon>
        <taxon>Oscillochloris</taxon>
    </lineage>
</organism>
<dbReference type="HOGENOM" id="CLU_2001558_0_0_0"/>
<evidence type="ECO:0000313" key="4">
    <source>
        <dbReference type="Proteomes" id="UP000054010"/>
    </source>
</evidence>
<keyword evidence="2" id="KW-1133">Transmembrane helix</keyword>
<feature type="region of interest" description="Disordered" evidence="1">
    <location>
        <begin position="41"/>
        <end position="79"/>
    </location>
</feature>